<dbReference type="InterPro" id="IPR007446">
    <property type="entry name" value="PilP"/>
</dbReference>
<gene>
    <name evidence="2" type="ORF">FU839_08705</name>
</gene>
<protein>
    <submittedName>
        <fullName evidence="2">Pilus assembly protein PilP</fullName>
    </submittedName>
</protein>
<dbReference type="PIRSF" id="PIRSF016481">
    <property type="entry name" value="Pilus_assembly_PilP"/>
    <property type="match status" value="1"/>
</dbReference>
<dbReference type="PROSITE" id="PS51257">
    <property type="entry name" value="PROKAR_LIPOPROTEIN"/>
    <property type="match status" value="1"/>
</dbReference>
<dbReference type="Gene3D" id="2.30.30.830">
    <property type="match status" value="1"/>
</dbReference>
<dbReference type="EMBL" id="VRLR01000004">
    <property type="protein sequence ID" value="TXK81188.1"/>
    <property type="molecule type" value="Genomic_DNA"/>
</dbReference>
<keyword evidence="1" id="KW-0732">Signal</keyword>
<dbReference type="RefSeq" id="WP_147904045.1">
    <property type="nucleotide sequence ID" value="NZ_BAAAGC010000007.1"/>
</dbReference>
<keyword evidence="3" id="KW-1185">Reference proteome</keyword>
<evidence type="ECO:0000256" key="1">
    <source>
        <dbReference type="SAM" id="SignalP"/>
    </source>
</evidence>
<accession>A0A5C8LZZ4</accession>
<comment type="caution">
    <text evidence="2">The sequence shown here is derived from an EMBL/GenBank/DDBJ whole genome shotgun (WGS) entry which is preliminary data.</text>
</comment>
<feature type="signal peptide" evidence="1">
    <location>
        <begin position="1"/>
        <end position="20"/>
    </location>
</feature>
<dbReference type="AlphaFoldDB" id="A0A5C8LZZ4"/>
<name>A0A5C8LZZ4_9GAMM</name>
<reference evidence="2 3" key="1">
    <citation type="submission" date="2019-08" db="EMBL/GenBank/DDBJ databases">
        <title>Draft genome analysis of Rheinheimera tangshanensis isolated from the roots of fresh rice plants (Oryza sativa).</title>
        <authorList>
            <person name="Yu Q."/>
            <person name="Qi Y."/>
            <person name="Zhang H."/>
            <person name="Pu J."/>
        </authorList>
    </citation>
    <scope>NUCLEOTIDE SEQUENCE [LARGE SCALE GENOMIC DNA]</scope>
    <source>
        <strain evidence="2 3">JA3-B52</strain>
    </source>
</reference>
<dbReference type="Pfam" id="PF04351">
    <property type="entry name" value="PilP"/>
    <property type="match status" value="1"/>
</dbReference>
<dbReference type="OrthoDB" id="5296580at2"/>
<feature type="chain" id="PRO_5022938922" evidence="1">
    <location>
        <begin position="21"/>
        <end position="181"/>
    </location>
</feature>
<evidence type="ECO:0000313" key="2">
    <source>
        <dbReference type="EMBL" id="TXK81188.1"/>
    </source>
</evidence>
<proteinExistence type="predicted"/>
<sequence>MKQAPIVMLTALLALSGCFSDTTDIQQFMADVKTTTRAQIPPLPPVKDFEHLPYTSSELRSPFSLPSPQAYNQQALHQPGCIQLDHQREKQALEHYAIDNLTMRGTLGHADQLWALIEASDQSMHRIGLNDRLGLFHGRVVAVKPDYIEITEFIPDGSGCTVQRNSKLQLLEASIDAAETN</sequence>
<dbReference type="Proteomes" id="UP000321814">
    <property type="component" value="Unassembled WGS sequence"/>
</dbReference>
<organism evidence="2 3">
    <name type="scientific">Rheinheimera tangshanensis</name>
    <dbReference type="NCBI Taxonomy" id="400153"/>
    <lineage>
        <taxon>Bacteria</taxon>
        <taxon>Pseudomonadati</taxon>
        <taxon>Pseudomonadota</taxon>
        <taxon>Gammaproteobacteria</taxon>
        <taxon>Chromatiales</taxon>
        <taxon>Chromatiaceae</taxon>
        <taxon>Rheinheimera</taxon>
    </lineage>
</organism>
<evidence type="ECO:0000313" key="3">
    <source>
        <dbReference type="Proteomes" id="UP000321814"/>
    </source>
</evidence>